<dbReference type="EMBL" id="JAJJMA010177955">
    <property type="protein sequence ID" value="MCL7037326.1"/>
    <property type="molecule type" value="Genomic_DNA"/>
</dbReference>
<dbReference type="SUPFAM" id="SSF56112">
    <property type="entry name" value="Protein kinase-like (PK-like)"/>
    <property type="match status" value="1"/>
</dbReference>
<dbReference type="InterPro" id="IPR051177">
    <property type="entry name" value="CIK-Related_Protein"/>
</dbReference>
<dbReference type="InterPro" id="IPR011009">
    <property type="entry name" value="Kinase-like_dom_sf"/>
</dbReference>
<evidence type="ECO:0000313" key="1">
    <source>
        <dbReference type="EMBL" id="MCL7037326.1"/>
    </source>
</evidence>
<evidence type="ECO:0008006" key="3">
    <source>
        <dbReference type="Google" id="ProtNLM"/>
    </source>
</evidence>
<dbReference type="Gene3D" id="1.10.510.10">
    <property type="entry name" value="Transferase(Phosphotransferase) domain 1"/>
    <property type="match status" value="1"/>
</dbReference>
<protein>
    <recommendedName>
        <fullName evidence="3">Protein kinase domain-containing protein</fullName>
    </recommendedName>
</protein>
<proteinExistence type="predicted"/>
<keyword evidence="2" id="KW-1185">Reference proteome</keyword>
<dbReference type="PANTHER" id="PTHR12984">
    <property type="entry name" value="SCY1-RELATED S/T PROTEIN KINASE-LIKE"/>
    <property type="match status" value="1"/>
</dbReference>
<gene>
    <name evidence="1" type="ORF">MKW94_019536</name>
</gene>
<dbReference type="AlphaFoldDB" id="A0AA41VAD6"/>
<evidence type="ECO:0000313" key="2">
    <source>
        <dbReference type="Proteomes" id="UP001177140"/>
    </source>
</evidence>
<dbReference type="PANTHER" id="PTHR12984:SF3">
    <property type="entry name" value="N-TERMINAL KINASE-LIKE PROTEIN"/>
    <property type="match status" value="1"/>
</dbReference>
<comment type="caution">
    <text evidence="1">The sequence shown here is derived from an EMBL/GenBank/DDBJ whole genome shotgun (WGS) entry which is preliminary data.</text>
</comment>
<dbReference type="Proteomes" id="UP001177140">
    <property type="component" value="Unassembled WGS sequence"/>
</dbReference>
<feature type="non-terminal residue" evidence="1">
    <location>
        <position position="204"/>
    </location>
</feature>
<accession>A0AA41VAD6</accession>
<name>A0AA41VAD6_PAPNU</name>
<sequence length="204" mass="23142">MPFSEKIKELGLEGTQRVLSQFLITAWGMFQTGIYLYRLVNHPIFFLEFACEVHGNVCLASVVVTPTLDWKLHAFGVLSEFDGNNEGSTGPMLQYEWVVGAQYKPMELTKSDWTAIRKSPPYAIDSCGLGCLIYELFSGTKLAKTEELRNTSSIPKSLLPDYQKLLSSTPPRRMNTSKLIENSEYFQNRLVETIQIMEILSLKD</sequence>
<reference evidence="1" key="1">
    <citation type="submission" date="2022-03" db="EMBL/GenBank/DDBJ databases">
        <title>A functionally conserved STORR gene fusion in Papaver species that diverged 16.8 million years ago.</title>
        <authorList>
            <person name="Catania T."/>
        </authorList>
    </citation>
    <scope>NUCLEOTIDE SEQUENCE</scope>
    <source>
        <strain evidence="1">S-191538</strain>
    </source>
</reference>
<organism evidence="1 2">
    <name type="scientific">Papaver nudicaule</name>
    <name type="common">Iceland poppy</name>
    <dbReference type="NCBI Taxonomy" id="74823"/>
    <lineage>
        <taxon>Eukaryota</taxon>
        <taxon>Viridiplantae</taxon>
        <taxon>Streptophyta</taxon>
        <taxon>Embryophyta</taxon>
        <taxon>Tracheophyta</taxon>
        <taxon>Spermatophyta</taxon>
        <taxon>Magnoliopsida</taxon>
        <taxon>Ranunculales</taxon>
        <taxon>Papaveraceae</taxon>
        <taxon>Papaveroideae</taxon>
        <taxon>Papaver</taxon>
    </lineage>
</organism>